<accession>X1TIT6</accession>
<proteinExistence type="predicted"/>
<sequence length="80" mass="9215">KSKELRCNDKKISGKAFLVKTGRCYCCDRDMYAATFNQYCIGELGDNECKYVKFKGKIKCRPDGNCNGKDSWLDKKSNRK</sequence>
<dbReference type="AlphaFoldDB" id="X1TIT6"/>
<protein>
    <submittedName>
        <fullName evidence="1">Uncharacterized protein</fullName>
    </submittedName>
</protein>
<name>X1TIT6_9ZZZZ</name>
<gene>
    <name evidence="1" type="ORF">S12H4_26649</name>
</gene>
<comment type="caution">
    <text evidence="1">The sequence shown here is derived from an EMBL/GenBank/DDBJ whole genome shotgun (WGS) entry which is preliminary data.</text>
</comment>
<organism evidence="1">
    <name type="scientific">marine sediment metagenome</name>
    <dbReference type="NCBI Taxonomy" id="412755"/>
    <lineage>
        <taxon>unclassified sequences</taxon>
        <taxon>metagenomes</taxon>
        <taxon>ecological metagenomes</taxon>
    </lineage>
</organism>
<feature type="non-terminal residue" evidence="1">
    <location>
        <position position="1"/>
    </location>
</feature>
<dbReference type="EMBL" id="BARW01015143">
    <property type="protein sequence ID" value="GAI91286.1"/>
    <property type="molecule type" value="Genomic_DNA"/>
</dbReference>
<evidence type="ECO:0000313" key="1">
    <source>
        <dbReference type="EMBL" id="GAI91286.1"/>
    </source>
</evidence>
<reference evidence="1" key="1">
    <citation type="journal article" date="2014" name="Front. Microbiol.">
        <title>High frequency of phylogenetically diverse reductive dehalogenase-homologous genes in deep subseafloor sedimentary metagenomes.</title>
        <authorList>
            <person name="Kawai M."/>
            <person name="Futagami T."/>
            <person name="Toyoda A."/>
            <person name="Takaki Y."/>
            <person name="Nishi S."/>
            <person name="Hori S."/>
            <person name="Arai W."/>
            <person name="Tsubouchi T."/>
            <person name="Morono Y."/>
            <person name="Uchiyama I."/>
            <person name="Ito T."/>
            <person name="Fujiyama A."/>
            <person name="Inagaki F."/>
            <person name="Takami H."/>
        </authorList>
    </citation>
    <scope>NUCLEOTIDE SEQUENCE</scope>
    <source>
        <strain evidence="1">Expedition CK06-06</strain>
    </source>
</reference>